<dbReference type="Pfam" id="PF20150">
    <property type="entry name" value="2EXR"/>
    <property type="match status" value="1"/>
</dbReference>
<evidence type="ECO:0000259" key="2">
    <source>
        <dbReference type="Pfam" id="PF20150"/>
    </source>
</evidence>
<evidence type="ECO:0000313" key="4">
    <source>
        <dbReference type="Proteomes" id="UP000308549"/>
    </source>
</evidence>
<evidence type="ECO:0000256" key="1">
    <source>
        <dbReference type="SAM" id="MobiDB-lite"/>
    </source>
</evidence>
<feature type="region of interest" description="Disordered" evidence="1">
    <location>
        <begin position="86"/>
        <end position="109"/>
    </location>
</feature>
<sequence length="232" mass="26532">MIARSPSWLDLPYELRQQILAYALEQQGTIELQTPVWASKTVFTQPLFEVSGEMRNEALQAFYENNHFLWIIDLSIDRSDPARYASMAGGEDEVDHREQGSGRQKPLTPGLPWEYPHLKKHLRCLHVNIYLPSNLIGDTSAAQSWLTGMPERLPSLVNALDRGRRLWDLTVLITANTKRFNTRISLEGEQLKALEVLAGMEVKGNVKVRTRYDFKSVKASIDGLQLERRMRA</sequence>
<proteinExistence type="predicted"/>
<protein>
    <recommendedName>
        <fullName evidence="2">2EXR domain-containing protein</fullName>
    </recommendedName>
</protein>
<dbReference type="AlphaFoldDB" id="A0A4U0TXG5"/>
<reference evidence="3 4" key="1">
    <citation type="submission" date="2017-03" db="EMBL/GenBank/DDBJ databases">
        <title>Genomes of endolithic fungi from Antarctica.</title>
        <authorList>
            <person name="Coleine C."/>
            <person name="Masonjones S."/>
            <person name="Stajich J.E."/>
        </authorList>
    </citation>
    <scope>NUCLEOTIDE SEQUENCE [LARGE SCALE GENOMIC DNA]</scope>
    <source>
        <strain evidence="3 4">CCFEE 6315</strain>
    </source>
</reference>
<dbReference type="InterPro" id="IPR045518">
    <property type="entry name" value="2EXR"/>
</dbReference>
<dbReference type="OrthoDB" id="3649512at2759"/>
<keyword evidence="4" id="KW-1185">Reference proteome</keyword>
<dbReference type="EMBL" id="NAJL01000025">
    <property type="protein sequence ID" value="TKA27034.1"/>
    <property type="molecule type" value="Genomic_DNA"/>
</dbReference>
<accession>A0A4U0TXG5</accession>
<feature type="domain" description="2EXR" evidence="2">
    <location>
        <begin position="10"/>
        <end position="64"/>
    </location>
</feature>
<dbReference type="Proteomes" id="UP000308549">
    <property type="component" value="Unassembled WGS sequence"/>
</dbReference>
<evidence type="ECO:0000313" key="3">
    <source>
        <dbReference type="EMBL" id="TKA27034.1"/>
    </source>
</evidence>
<organism evidence="3 4">
    <name type="scientific">Salinomyces thailandicus</name>
    <dbReference type="NCBI Taxonomy" id="706561"/>
    <lineage>
        <taxon>Eukaryota</taxon>
        <taxon>Fungi</taxon>
        <taxon>Dikarya</taxon>
        <taxon>Ascomycota</taxon>
        <taxon>Pezizomycotina</taxon>
        <taxon>Dothideomycetes</taxon>
        <taxon>Dothideomycetidae</taxon>
        <taxon>Mycosphaerellales</taxon>
        <taxon>Teratosphaeriaceae</taxon>
        <taxon>Salinomyces</taxon>
    </lineage>
</organism>
<name>A0A4U0TXG5_9PEZI</name>
<gene>
    <name evidence="3" type="ORF">B0A50_05225</name>
</gene>
<comment type="caution">
    <text evidence="3">The sequence shown here is derived from an EMBL/GenBank/DDBJ whole genome shotgun (WGS) entry which is preliminary data.</text>
</comment>